<comment type="caution">
    <text evidence="1">The sequence shown here is derived from an EMBL/GenBank/DDBJ whole genome shotgun (WGS) entry which is preliminary data.</text>
</comment>
<name>A0A4R3MJE8_9HYPH</name>
<sequence length="60" mass="6513">MRMVAVADLPDHTCRVIAAGRSKTLDWNAVAVVFARSRIGLSAVRGDADWDERNISDGCP</sequence>
<protein>
    <submittedName>
        <fullName evidence="1">Uncharacterized protein</fullName>
    </submittedName>
</protein>
<evidence type="ECO:0000313" key="1">
    <source>
        <dbReference type="EMBL" id="TCT13463.1"/>
    </source>
</evidence>
<organism evidence="1 2">
    <name type="scientific">Tepidamorphus gemmatus</name>
    <dbReference type="NCBI Taxonomy" id="747076"/>
    <lineage>
        <taxon>Bacteria</taxon>
        <taxon>Pseudomonadati</taxon>
        <taxon>Pseudomonadota</taxon>
        <taxon>Alphaproteobacteria</taxon>
        <taxon>Hyphomicrobiales</taxon>
        <taxon>Tepidamorphaceae</taxon>
        <taxon>Tepidamorphus</taxon>
    </lineage>
</organism>
<keyword evidence="2" id="KW-1185">Reference proteome</keyword>
<evidence type="ECO:0000313" key="2">
    <source>
        <dbReference type="Proteomes" id="UP000295678"/>
    </source>
</evidence>
<dbReference type="EMBL" id="SMAK01000001">
    <property type="protein sequence ID" value="TCT13463.1"/>
    <property type="molecule type" value="Genomic_DNA"/>
</dbReference>
<dbReference type="Proteomes" id="UP000295678">
    <property type="component" value="Unassembled WGS sequence"/>
</dbReference>
<gene>
    <name evidence="1" type="ORF">EDC22_101330</name>
</gene>
<dbReference type="AlphaFoldDB" id="A0A4R3MJE8"/>
<reference evidence="1 2" key="1">
    <citation type="submission" date="2019-03" db="EMBL/GenBank/DDBJ databases">
        <title>Genomic Encyclopedia of Type Strains, Phase IV (KMG-IV): sequencing the most valuable type-strain genomes for metagenomic binning, comparative biology and taxonomic classification.</title>
        <authorList>
            <person name="Goeker M."/>
        </authorList>
    </citation>
    <scope>NUCLEOTIDE SEQUENCE [LARGE SCALE GENOMIC DNA]</scope>
    <source>
        <strain evidence="1 2">DSM 19345</strain>
    </source>
</reference>
<proteinExistence type="predicted"/>
<accession>A0A4R3MJE8</accession>